<dbReference type="Pfam" id="PF00989">
    <property type="entry name" value="PAS"/>
    <property type="match status" value="1"/>
</dbReference>
<keyword evidence="4" id="KW-0808">Transferase</keyword>
<dbReference type="SUPFAM" id="SSF55785">
    <property type="entry name" value="PYP-like sensor domain (PAS domain)"/>
    <property type="match status" value="2"/>
</dbReference>
<dbReference type="RefSeq" id="WP_100265285.1">
    <property type="nucleotide sequence ID" value="NZ_CP018800.1"/>
</dbReference>
<dbReference type="Gene3D" id="3.30.450.20">
    <property type="entry name" value="PAS domain"/>
    <property type="match status" value="2"/>
</dbReference>
<dbReference type="Pfam" id="PF00072">
    <property type="entry name" value="Response_reg"/>
    <property type="match status" value="1"/>
</dbReference>
<dbReference type="SUPFAM" id="SSF55874">
    <property type="entry name" value="ATPase domain of HSP90 chaperone/DNA topoisomerase II/histidine kinase"/>
    <property type="match status" value="1"/>
</dbReference>
<dbReference type="SUPFAM" id="SSF47384">
    <property type="entry name" value="Homodimeric domain of signal transducing histidine kinase"/>
    <property type="match status" value="1"/>
</dbReference>
<dbReference type="AlphaFoldDB" id="A0A2K8L3H0"/>
<dbReference type="Gene3D" id="3.30.565.10">
    <property type="entry name" value="Histidine kinase-like ATPase, C-terminal domain"/>
    <property type="match status" value="1"/>
</dbReference>
<evidence type="ECO:0000313" key="15">
    <source>
        <dbReference type="EMBL" id="ATX81875.1"/>
    </source>
</evidence>
<dbReference type="Gene3D" id="3.40.50.2300">
    <property type="match status" value="1"/>
</dbReference>
<dbReference type="InterPro" id="IPR011006">
    <property type="entry name" value="CheY-like_superfamily"/>
</dbReference>
<dbReference type="PROSITE" id="PS50110">
    <property type="entry name" value="RESPONSE_REGULATORY"/>
    <property type="match status" value="1"/>
</dbReference>
<dbReference type="PANTHER" id="PTHR43065">
    <property type="entry name" value="SENSOR HISTIDINE KINASE"/>
    <property type="match status" value="1"/>
</dbReference>
<dbReference type="PROSITE" id="PS50112">
    <property type="entry name" value="PAS"/>
    <property type="match status" value="2"/>
</dbReference>
<keyword evidence="16" id="KW-1185">Reference proteome</keyword>
<evidence type="ECO:0000256" key="8">
    <source>
        <dbReference type="ARBA" id="ARBA00023012"/>
    </source>
</evidence>
<keyword evidence="6" id="KW-0418">Kinase</keyword>
<evidence type="ECO:0000256" key="2">
    <source>
        <dbReference type="ARBA" id="ARBA00012438"/>
    </source>
</evidence>
<feature type="domain" description="Histidine kinase" evidence="11">
    <location>
        <begin position="313"/>
        <end position="535"/>
    </location>
</feature>
<dbReference type="SMART" id="SM00387">
    <property type="entry name" value="HATPase_c"/>
    <property type="match status" value="1"/>
</dbReference>
<dbReference type="SMART" id="SM00448">
    <property type="entry name" value="REC"/>
    <property type="match status" value="1"/>
</dbReference>
<protein>
    <recommendedName>
        <fullName evidence="2">histidine kinase</fullName>
        <ecNumber evidence="2">2.7.13.3</ecNumber>
    </recommendedName>
</protein>
<dbReference type="Pfam" id="PF13426">
    <property type="entry name" value="PAS_9"/>
    <property type="match status" value="1"/>
</dbReference>
<evidence type="ECO:0000259" key="11">
    <source>
        <dbReference type="PROSITE" id="PS50109"/>
    </source>
</evidence>
<feature type="modified residue" description="4-aspartylphosphate" evidence="9">
    <location>
        <position position="605"/>
    </location>
</feature>
<evidence type="ECO:0000256" key="5">
    <source>
        <dbReference type="ARBA" id="ARBA00022741"/>
    </source>
</evidence>
<dbReference type="Proteomes" id="UP000231637">
    <property type="component" value="Chromosome"/>
</dbReference>
<dbReference type="Pfam" id="PF00512">
    <property type="entry name" value="HisKA"/>
    <property type="match status" value="1"/>
</dbReference>
<dbReference type="Pfam" id="PF02518">
    <property type="entry name" value="HATPase_c"/>
    <property type="match status" value="1"/>
</dbReference>
<dbReference type="PRINTS" id="PR00344">
    <property type="entry name" value="BCTRLSENSOR"/>
</dbReference>
<evidence type="ECO:0000256" key="9">
    <source>
        <dbReference type="PROSITE-ProRule" id="PRU00169"/>
    </source>
</evidence>
<dbReference type="InterPro" id="IPR036890">
    <property type="entry name" value="HATPase_C_sf"/>
</dbReference>
<keyword evidence="10" id="KW-0175">Coiled coil</keyword>
<feature type="domain" description="Response regulatory" evidence="12">
    <location>
        <begin position="554"/>
        <end position="670"/>
    </location>
</feature>
<dbReference type="InterPro" id="IPR036097">
    <property type="entry name" value="HisK_dim/P_sf"/>
</dbReference>
<dbReference type="Gene3D" id="1.10.287.130">
    <property type="match status" value="1"/>
</dbReference>
<evidence type="ECO:0000256" key="4">
    <source>
        <dbReference type="ARBA" id="ARBA00022679"/>
    </source>
</evidence>
<keyword evidence="5" id="KW-0547">Nucleotide-binding</keyword>
<evidence type="ECO:0000313" key="16">
    <source>
        <dbReference type="Proteomes" id="UP000231637"/>
    </source>
</evidence>
<evidence type="ECO:0000256" key="7">
    <source>
        <dbReference type="ARBA" id="ARBA00022840"/>
    </source>
</evidence>
<evidence type="ECO:0000256" key="6">
    <source>
        <dbReference type="ARBA" id="ARBA00022777"/>
    </source>
</evidence>
<evidence type="ECO:0000259" key="14">
    <source>
        <dbReference type="PROSITE" id="PS50113"/>
    </source>
</evidence>
<dbReference type="CDD" id="cd00082">
    <property type="entry name" value="HisKA"/>
    <property type="match status" value="1"/>
</dbReference>
<feature type="domain" description="PAS" evidence="13">
    <location>
        <begin position="174"/>
        <end position="218"/>
    </location>
</feature>
<evidence type="ECO:0000256" key="1">
    <source>
        <dbReference type="ARBA" id="ARBA00000085"/>
    </source>
</evidence>
<feature type="domain" description="PAC" evidence="14">
    <location>
        <begin position="245"/>
        <end position="300"/>
    </location>
</feature>
<dbReference type="GO" id="GO:0006355">
    <property type="term" value="P:regulation of DNA-templated transcription"/>
    <property type="evidence" value="ECO:0007669"/>
    <property type="project" value="InterPro"/>
</dbReference>
<dbReference type="NCBIfam" id="TIGR00229">
    <property type="entry name" value="sensory_box"/>
    <property type="match status" value="2"/>
</dbReference>
<dbReference type="InterPro" id="IPR003594">
    <property type="entry name" value="HATPase_dom"/>
</dbReference>
<dbReference type="EC" id="2.7.13.3" evidence="2"/>
<keyword evidence="8" id="KW-0902">Two-component regulatory system</keyword>
<evidence type="ECO:0000256" key="3">
    <source>
        <dbReference type="ARBA" id="ARBA00022553"/>
    </source>
</evidence>
<feature type="domain" description="PAS" evidence="13">
    <location>
        <begin position="43"/>
        <end position="85"/>
    </location>
</feature>
<dbReference type="InterPro" id="IPR000700">
    <property type="entry name" value="PAS-assoc_C"/>
</dbReference>
<dbReference type="InterPro" id="IPR005467">
    <property type="entry name" value="His_kinase_dom"/>
</dbReference>
<dbReference type="KEGG" id="mfn:Ga0123462_1006"/>
<gene>
    <name evidence="15" type="ORF">Ga0123462_1006</name>
</gene>
<keyword evidence="3 9" id="KW-0597">Phosphoprotein</keyword>
<dbReference type="InterPro" id="IPR013767">
    <property type="entry name" value="PAS_fold"/>
</dbReference>
<dbReference type="PROSITE" id="PS50109">
    <property type="entry name" value="HIS_KIN"/>
    <property type="match status" value="1"/>
</dbReference>
<proteinExistence type="predicted"/>
<dbReference type="GO" id="GO:0005524">
    <property type="term" value="F:ATP binding"/>
    <property type="evidence" value="ECO:0007669"/>
    <property type="project" value="UniProtKB-KW"/>
</dbReference>
<organism evidence="15 16">
    <name type="scientific">Mariprofundus ferrinatatus</name>
    <dbReference type="NCBI Taxonomy" id="1921087"/>
    <lineage>
        <taxon>Bacteria</taxon>
        <taxon>Pseudomonadati</taxon>
        <taxon>Pseudomonadota</taxon>
        <taxon>Candidatius Mariprofundia</taxon>
        <taxon>Mariprofundales</taxon>
        <taxon>Mariprofundaceae</taxon>
        <taxon>Mariprofundus</taxon>
    </lineage>
</organism>
<evidence type="ECO:0000256" key="10">
    <source>
        <dbReference type="SAM" id="Coils"/>
    </source>
</evidence>
<keyword evidence="7" id="KW-0067">ATP-binding</keyword>
<dbReference type="PANTHER" id="PTHR43065:SF42">
    <property type="entry name" value="TWO-COMPONENT SENSOR PPRA"/>
    <property type="match status" value="1"/>
</dbReference>
<dbReference type="EMBL" id="CP018800">
    <property type="protein sequence ID" value="ATX81875.1"/>
    <property type="molecule type" value="Genomic_DNA"/>
</dbReference>
<dbReference type="InterPro" id="IPR001789">
    <property type="entry name" value="Sig_transdc_resp-reg_receiver"/>
</dbReference>
<sequence length="672" mass="74087">MSSDLELENKTLKQRVELLEQAMKQSARIRQQFNDAEIALKESRSRYRSLIQHAFDAILIISANGDVREANPAACRLFAMSEQELARLNIDQLIPDLNPGSIASKKGQKVCELEGRRKHLSPLPLEITACTLNLENDPCYAVTARDITERKHAEELRQQIQHELEALVARRTSELSKLNAAVQQASEILMITAPDGTIEYLNDAFETITGIPKQEAIGAKPSILRSSHHDNAFFEKMWKTITRGNSWEGRIINKRKDGSLYPALTSISPVFDTSSDQISGYVCISQDISEQEQMEQQMRQSQKMEAIGTLASGIAHEFNNMLAGILGNLYLIKTRAALSPKAAGQLSAAEELSLRAAQMIKQLLTFAHKDSASMKPVNLSLLLKEAYKISSVAIPESTTLKGDFTPEPLTVQGDATQLQQILINLLKNAHDACGESALVSVSLKSFKADRSFREQHPQTIASHFALLQVRDSGCGIPTEDVGKIFEPFYTTKAAGEGTGLGLSMVYGAVQQHNGIIEVESTPGDTCFNIYLPLIEKAEESLHVNRHAIEGGLEKILHVDDDGNIREITSEILTSLNYSVVEACNGAEALEIFMQNPDEFSLVILDVVMPKLGGVEAAKAIRRMRPEIPLLFMTGYGEQQINPDDLDMGSVAVISKPCNIPELSRTIKNILLQ</sequence>
<dbReference type="InterPro" id="IPR001610">
    <property type="entry name" value="PAC"/>
</dbReference>
<dbReference type="InterPro" id="IPR004358">
    <property type="entry name" value="Sig_transdc_His_kin-like_C"/>
</dbReference>
<dbReference type="SMART" id="SM00091">
    <property type="entry name" value="PAS"/>
    <property type="match status" value="2"/>
</dbReference>
<evidence type="ECO:0000259" key="12">
    <source>
        <dbReference type="PROSITE" id="PS50110"/>
    </source>
</evidence>
<dbReference type="OrthoDB" id="5296703at2"/>
<dbReference type="GO" id="GO:0000155">
    <property type="term" value="F:phosphorelay sensor kinase activity"/>
    <property type="evidence" value="ECO:0007669"/>
    <property type="project" value="InterPro"/>
</dbReference>
<feature type="coiled-coil region" evidence="10">
    <location>
        <begin position="2"/>
        <end position="39"/>
    </location>
</feature>
<dbReference type="SUPFAM" id="SSF52172">
    <property type="entry name" value="CheY-like"/>
    <property type="match status" value="1"/>
</dbReference>
<name>A0A2K8L3H0_9PROT</name>
<evidence type="ECO:0000259" key="13">
    <source>
        <dbReference type="PROSITE" id="PS50112"/>
    </source>
</evidence>
<dbReference type="CDD" id="cd00130">
    <property type="entry name" value="PAS"/>
    <property type="match status" value="2"/>
</dbReference>
<dbReference type="InterPro" id="IPR000014">
    <property type="entry name" value="PAS"/>
</dbReference>
<dbReference type="InterPro" id="IPR035965">
    <property type="entry name" value="PAS-like_dom_sf"/>
</dbReference>
<dbReference type="SMART" id="SM00388">
    <property type="entry name" value="HisKA"/>
    <property type="match status" value="1"/>
</dbReference>
<comment type="catalytic activity">
    <reaction evidence="1">
        <text>ATP + protein L-histidine = ADP + protein N-phospho-L-histidine.</text>
        <dbReference type="EC" id="2.7.13.3"/>
    </reaction>
</comment>
<accession>A0A2K8L3H0</accession>
<dbReference type="PROSITE" id="PS50113">
    <property type="entry name" value="PAC"/>
    <property type="match status" value="1"/>
</dbReference>
<reference evidence="15 16" key="1">
    <citation type="submission" date="2016-12" db="EMBL/GenBank/DDBJ databases">
        <title>Isolation and genomic insights into novel planktonic Zetaproteobacteria from stratified waters of the Chesapeake Bay.</title>
        <authorList>
            <person name="McAllister S.M."/>
            <person name="Kato S."/>
            <person name="Chan C.S."/>
            <person name="Chiu B.K."/>
            <person name="Field E.K."/>
        </authorList>
    </citation>
    <scope>NUCLEOTIDE SEQUENCE [LARGE SCALE GENOMIC DNA]</scope>
    <source>
        <strain evidence="15 16">CP-8</strain>
    </source>
</reference>
<dbReference type="InterPro" id="IPR003661">
    <property type="entry name" value="HisK_dim/P_dom"/>
</dbReference>
<dbReference type="SMART" id="SM00086">
    <property type="entry name" value="PAC"/>
    <property type="match status" value="2"/>
</dbReference>